<name>A0A7W9GP62_9ACTN</name>
<reference evidence="2 3" key="1">
    <citation type="submission" date="2020-08" db="EMBL/GenBank/DDBJ databases">
        <title>Sequencing the genomes of 1000 actinobacteria strains.</title>
        <authorList>
            <person name="Klenk H.-P."/>
        </authorList>
    </citation>
    <scope>NUCLEOTIDE SEQUENCE [LARGE SCALE GENOMIC DNA]</scope>
    <source>
        <strain evidence="2 3">DSM 102122</strain>
    </source>
</reference>
<proteinExistence type="predicted"/>
<feature type="chain" id="PRO_5039257602" description="F5/8 type C domain-containing protein" evidence="1">
    <location>
        <begin position="28"/>
        <end position="748"/>
    </location>
</feature>
<dbReference type="SUPFAM" id="SSF49785">
    <property type="entry name" value="Galactose-binding domain-like"/>
    <property type="match status" value="1"/>
</dbReference>
<dbReference type="Gene3D" id="2.120.10.10">
    <property type="match status" value="1"/>
</dbReference>
<evidence type="ECO:0008006" key="4">
    <source>
        <dbReference type="Google" id="ProtNLM"/>
    </source>
</evidence>
<protein>
    <recommendedName>
        <fullName evidence="4">F5/8 type C domain-containing protein</fullName>
    </recommendedName>
</protein>
<feature type="signal peptide" evidence="1">
    <location>
        <begin position="1"/>
        <end position="27"/>
    </location>
</feature>
<dbReference type="InterPro" id="IPR036278">
    <property type="entry name" value="Sialidase_sf"/>
</dbReference>
<dbReference type="CDD" id="cd15482">
    <property type="entry name" value="Sialidase_non-viral"/>
    <property type="match status" value="1"/>
</dbReference>
<evidence type="ECO:0000313" key="3">
    <source>
        <dbReference type="Proteomes" id="UP000542813"/>
    </source>
</evidence>
<sequence length="748" mass="77821">MSRSSRTVAVATAVVVAGAVVASAVQAPSPGQAHVRLPAGQTFHSVSSGYAAFPAAFNAGVTNADGTHDPHLFVSYGKGPDSEGDNTTVMLESGDEGTTWTPVEDSPTYGIVNAVRLADAAGTIVALDYEPLAISDPAGHAGDPVPSTPHNENLSRFIRWTLGPTGWDEAGTVTTAFPGYPAPAVVRFQKGILLQPDGETLLATVYGSDVGGTYFTGVMRSTDDGLTWTQIARIGTGAIFSEANLAPTSDGRVMAWMRRDIDDGTYLPDLYYTYSANENGDGPWSTPVRMSQDTGNSPGAVLLGNGAAVQGSGRPGNVIRYKYTGTSGYADWTGRTNIYDNTPTTSVGTPPRPLAALGSSATVALTPLTGNTVLAIGDNCAGNWGCPTSNVSGYPRGTGQSLWKSVLEVNTSQWGTIDLRSKFERGEISYVAPSFTTYGRGRTSLGAYAFDGDVRADSSVVTTNRSVTLQLDREYLLTGFAIAAHLGGSDDVTIQTSTNGSNWSTPARGTRVGSLRPLTTPTAARYVRISDPNLTTSDGSSFLNELQIYSMLDGYEASAPGVEPVGNGVIASTTTGATVVPATSVPAVDDISSRFLRLVDPGADGYARIQWNHGTSTAATFEFRARATGTATRTLVFGILGTATGGAAVTPYHFMLDAVSGRFHRYDAATGTWGAPLGTAGVGGSWNWNTITVEATATGATLRANGTTIATVAPSQPFTAMTGSQLGSGGTEPTGDNWLFDDVGYTRP</sequence>
<dbReference type="EMBL" id="JACHMM010000001">
    <property type="protein sequence ID" value="MBB5787238.1"/>
    <property type="molecule type" value="Genomic_DNA"/>
</dbReference>
<dbReference type="Gene3D" id="2.60.120.260">
    <property type="entry name" value="Galactose-binding domain-like"/>
    <property type="match status" value="1"/>
</dbReference>
<gene>
    <name evidence="2" type="ORF">HD601_001813</name>
</gene>
<keyword evidence="1" id="KW-0732">Signal</keyword>
<dbReference type="AlphaFoldDB" id="A0A7W9GP62"/>
<comment type="caution">
    <text evidence="2">The sequence shown here is derived from an EMBL/GenBank/DDBJ whole genome shotgun (WGS) entry which is preliminary data.</text>
</comment>
<dbReference type="SUPFAM" id="SSF50939">
    <property type="entry name" value="Sialidases"/>
    <property type="match status" value="1"/>
</dbReference>
<accession>A0A7W9GP62</accession>
<keyword evidence="3" id="KW-1185">Reference proteome</keyword>
<evidence type="ECO:0000313" key="2">
    <source>
        <dbReference type="EMBL" id="MBB5787238.1"/>
    </source>
</evidence>
<evidence type="ECO:0000256" key="1">
    <source>
        <dbReference type="SAM" id="SignalP"/>
    </source>
</evidence>
<dbReference type="Proteomes" id="UP000542813">
    <property type="component" value="Unassembled WGS sequence"/>
</dbReference>
<dbReference type="RefSeq" id="WP_184821162.1">
    <property type="nucleotide sequence ID" value="NZ_JACHMM010000001.1"/>
</dbReference>
<dbReference type="InterPro" id="IPR008979">
    <property type="entry name" value="Galactose-bd-like_sf"/>
</dbReference>
<organism evidence="2 3">
    <name type="scientific">Jiangella mangrovi</name>
    <dbReference type="NCBI Taxonomy" id="1524084"/>
    <lineage>
        <taxon>Bacteria</taxon>
        <taxon>Bacillati</taxon>
        <taxon>Actinomycetota</taxon>
        <taxon>Actinomycetes</taxon>
        <taxon>Jiangellales</taxon>
        <taxon>Jiangellaceae</taxon>
        <taxon>Jiangella</taxon>
    </lineage>
</organism>